<evidence type="ECO:0000256" key="2">
    <source>
        <dbReference type="ARBA" id="ARBA00022801"/>
    </source>
</evidence>
<dbReference type="CDD" id="cd00431">
    <property type="entry name" value="cysteine_hydrolases"/>
    <property type="match status" value="1"/>
</dbReference>
<evidence type="ECO:0000313" key="4">
    <source>
        <dbReference type="EMBL" id="MCL7745672.1"/>
    </source>
</evidence>
<dbReference type="Pfam" id="PF00857">
    <property type="entry name" value="Isochorismatase"/>
    <property type="match status" value="1"/>
</dbReference>
<dbReference type="Proteomes" id="UP001139150">
    <property type="component" value="Unassembled WGS sequence"/>
</dbReference>
<protein>
    <submittedName>
        <fullName evidence="4">Cysteine hydrolase</fullName>
    </submittedName>
</protein>
<evidence type="ECO:0000313" key="5">
    <source>
        <dbReference type="Proteomes" id="UP001139150"/>
    </source>
</evidence>
<dbReference type="InterPro" id="IPR050272">
    <property type="entry name" value="Isochorismatase-like_hydrls"/>
</dbReference>
<dbReference type="GO" id="GO:0016787">
    <property type="term" value="F:hydrolase activity"/>
    <property type="evidence" value="ECO:0007669"/>
    <property type="project" value="UniProtKB-KW"/>
</dbReference>
<name>A0A9X1ZXW1_9BACI</name>
<dbReference type="RefSeq" id="WP_250094606.1">
    <property type="nucleotide sequence ID" value="NZ_JAKRYL010000001.1"/>
</dbReference>
<evidence type="ECO:0000256" key="1">
    <source>
        <dbReference type="ARBA" id="ARBA00006336"/>
    </source>
</evidence>
<dbReference type="InterPro" id="IPR036380">
    <property type="entry name" value="Isochorismatase-like_sf"/>
</dbReference>
<dbReference type="Gene3D" id="3.40.50.850">
    <property type="entry name" value="Isochorismatase-like"/>
    <property type="match status" value="1"/>
</dbReference>
<accession>A0A9X1ZXW1</accession>
<proteinExistence type="inferred from homology"/>
<reference evidence="4" key="1">
    <citation type="submission" date="2022-02" db="EMBL/GenBank/DDBJ databases">
        <title>Halalkalibacter sp. nov. isolated from Lonar Lake, India.</title>
        <authorList>
            <person name="Joshi A."/>
            <person name="Thite S."/>
            <person name="Lodha T."/>
        </authorList>
    </citation>
    <scope>NUCLEOTIDE SEQUENCE</scope>
    <source>
        <strain evidence="4">MEB205</strain>
    </source>
</reference>
<gene>
    <name evidence="4" type="ORF">MF646_00940</name>
</gene>
<comment type="caution">
    <text evidence="4">The sequence shown here is derived from an EMBL/GenBank/DDBJ whole genome shotgun (WGS) entry which is preliminary data.</text>
</comment>
<feature type="domain" description="Isochorismatase-like" evidence="3">
    <location>
        <begin position="14"/>
        <end position="197"/>
    </location>
</feature>
<keyword evidence="2 4" id="KW-0378">Hydrolase</keyword>
<evidence type="ECO:0000259" key="3">
    <source>
        <dbReference type="Pfam" id="PF00857"/>
    </source>
</evidence>
<dbReference type="EMBL" id="JAKRYL010000001">
    <property type="protein sequence ID" value="MCL7745672.1"/>
    <property type="molecule type" value="Genomic_DNA"/>
</dbReference>
<dbReference type="AlphaFoldDB" id="A0A9X1ZXW1"/>
<comment type="similarity">
    <text evidence="1">Belongs to the isochorismatase family.</text>
</comment>
<organism evidence="4 5">
    <name type="scientific">Halalkalibacter alkaliphilus</name>
    <dbReference type="NCBI Taxonomy" id="2917993"/>
    <lineage>
        <taxon>Bacteria</taxon>
        <taxon>Bacillati</taxon>
        <taxon>Bacillota</taxon>
        <taxon>Bacilli</taxon>
        <taxon>Bacillales</taxon>
        <taxon>Bacillaceae</taxon>
        <taxon>Halalkalibacter</taxon>
    </lineage>
</organism>
<dbReference type="InterPro" id="IPR000868">
    <property type="entry name" value="Isochorismatase-like_dom"/>
</dbReference>
<keyword evidence="5" id="KW-1185">Reference proteome</keyword>
<dbReference type="PANTHER" id="PTHR43540">
    <property type="entry name" value="PEROXYUREIDOACRYLATE/UREIDOACRYLATE AMIDOHYDROLASE-RELATED"/>
    <property type="match status" value="1"/>
</dbReference>
<dbReference type="PANTHER" id="PTHR43540:SF6">
    <property type="entry name" value="ISOCHORISMATASE-LIKE DOMAIN-CONTAINING PROTEIN"/>
    <property type="match status" value="1"/>
</dbReference>
<dbReference type="SUPFAM" id="SSF52499">
    <property type="entry name" value="Isochorismatase-like hydrolases"/>
    <property type="match status" value="1"/>
</dbReference>
<sequence length="225" mass="25476">MTYDPNVLCQSLQSALVVIDMQNDFVANGGAFSQAGFDVKRYQALEPVIYRMIVTARENKIPIIFVAMTHNDGNDGNGAWKKRRIARKHPNSCREGTWGVEPYGRLHPTKDDVLFYKHRYSAFTNDHFNNYLSAEGIETLVFTGINTNTCVESTIRDAHMKDYHVVLVKDATTCAFKDAYLPSITNIERHFGAVISSGDWLAYYSETGMQKKYEEGFDEGSVESF</sequence>